<feature type="domain" description="C2H2-type" evidence="13">
    <location>
        <begin position="504"/>
        <end position="531"/>
    </location>
</feature>
<feature type="compositionally biased region" description="Basic and acidic residues" evidence="12">
    <location>
        <begin position="667"/>
        <end position="682"/>
    </location>
</feature>
<feature type="domain" description="C2H2-type" evidence="13">
    <location>
        <begin position="878"/>
        <end position="905"/>
    </location>
</feature>
<dbReference type="FunFam" id="3.30.160.60:FF:002104">
    <property type="entry name" value="Si:ch211-266d19.4"/>
    <property type="match status" value="1"/>
</dbReference>
<comment type="similarity">
    <text evidence="2">Belongs to the krueppel C2H2-type zinc-finger protein family.</text>
</comment>
<feature type="domain" description="C2H2-type" evidence="13">
    <location>
        <begin position="850"/>
        <end position="877"/>
    </location>
</feature>
<organism evidence="14 15">
    <name type="scientific">Lates calcarifer</name>
    <name type="common">Barramundi</name>
    <name type="synonym">Holocentrus calcarifer</name>
    <dbReference type="NCBI Taxonomy" id="8187"/>
    <lineage>
        <taxon>Eukaryota</taxon>
        <taxon>Metazoa</taxon>
        <taxon>Chordata</taxon>
        <taxon>Craniata</taxon>
        <taxon>Vertebrata</taxon>
        <taxon>Euteleostomi</taxon>
        <taxon>Actinopterygii</taxon>
        <taxon>Neopterygii</taxon>
        <taxon>Teleostei</taxon>
        <taxon>Neoteleostei</taxon>
        <taxon>Acanthomorphata</taxon>
        <taxon>Carangaria</taxon>
        <taxon>Carangaria incertae sedis</taxon>
        <taxon>Centropomidae</taxon>
        <taxon>Lates</taxon>
    </lineage>
</organism>
<evidence type="ECO:0000313" key="15">
    <source>
        <dbReference type="RefSeq" id="XP_050925326.1"/>
    </source>
</evidence>
<feature type="domain" description="C2H2-type" evidence="13">
    <location>
        <begin position="216"/>
        <end position="243"/>
    </location>
</feature>
<dbReference type="FunFam" id="3.30.160.60:FF:000446">
    <property type="entry name" value="Zinc finger protein"/>
    <property type="match status" value="1"/>
</dbReference>
<feature type="region of interest" description="Disordered" evidence="12">
    <location>
        <begin position="557"/>
        <end position="618"/>
    </location>
</feature>
<proteinExistence type="inferred from homology"/>
<dbReference type="SUPFAM" id="SSF57667">
    <property type="entry name" value="beta-beta-alpha zinc fingers"/>
    <property type="match status" value="10"/>
</dbReference>
<feature type="region of interest" description="Disordered" evidence="12">
    <location>
        <begin position="109"/>
        <end position="169"/>
    </location>
</feature>
<sequence length="965" mass="109341">MSRFQDLKDSFKRRLLTAVRKDLFGHLERKISEYEKEIDRNRKLLDLVSNSDLKRPGSVCPADVQQLLVTKEEVPSEQQEWSSRLDQQDPEPPHIKEEQEELCLIQRPVGADGENCGGSESGRKWDPDWHPHPESDAEDSDFPEPESEDSDEDWEDPNRKSTDSPVCSKTLIMKGSEHMKTHTGEKAISCSLCGKCFTTKGGLNYHLKTHTGEKPFSCSVCGKKCRQKSALTSHMLTHTGEKQFSCSVCGKQCAHKSTLKTHMLTHTEEKPFSCSVCGKKCGRNSILTKHMLTHTGEKPFSCSVCGKKFGQRGNLKTHMLTHTGEKPFSCSDCGKKFSHKTSLTYHMLTHTGEKPFSCSVCGKGCTDKPTLTKHMFTHTGEKPFSCSVCGKRFARKEYLKTHMLIHTGVKPLSCSVCGKKFRHRGALTCHMAIHTGEKPFSCSICKKRFIRTTQFKIHKCGDESSQFQCGKSTKHLNCSECDETFLNNSHLMVHMRMHKGQKLFTCTICDQKWQFSSQLKRHMRTHTGERPYSCSVCGRTFSESRIMMRHMAVHSGIKQNKGGFSGEDCAGPEPGRNSGPDGHLQPETEDKTEESSDHKTDDNYFWKESKQSQSGSNSVENKIFESHMSFNTDSVSESFNHQNDDGVSQSDPPCGADREQVSLSRQTGREENQDPEPPHIKEEQEEVWSSQEGEQLQGLEEADITKFTFTPVPVKSEDDEEKPQSSEPHQSQTEENREDCGGPGPDRNPGLQPQDSSGPETDDSDFWKETRQRRSVMNESAESDGECDLDKNLFNCSDVNASESLQPESDDSVDSDFWKDNQKPQLGLNPLKNNEVSENDVRYNALRKPYSCSECGQRFLYICHMKTHMRRHTVERPFVCSVCGQKCLYKSHLKIHMRTHTGEKPFDCPICGKKYAHKASMQSHMIIHTVEKQYNCSVCDKSFAWFTELKYHHCVGEASHENQDT</sequence>
<evidence type="ECO:0000256" key="1">
    <source>
        <dbReference type="ARBA" id="ARBA00004123"/>
    </source>
</evidence>
<dbReference type="InterPro" id="IPR013087">
    <property type="entry name" value="Znf_C2H2_type"/>
</dbReference>
<keyword evidence="4" id="KW-0677">Repeat</keyword>
<dbReference type="SMART" id="SM00355">
    <property type="entry name" value="ZnF_C2H2"/>
    <property type="match status" value="17"/>
</dbReference>
<dbReference type="GO" id="GO:0005654">
    <property type="term" value="C:nucleoplasm"/>
    <property type="evidence" value="ECO:0007669"/>
    <property type="project" value="TreeGrafter"/>
</dbReference>
<evidence type="ECO:0000256" key="4">
    <source>
        <dbReference type="ARBA" id="ARBA00022737"/>
    </source>
</evidence>
<feature type="domain" description="C2H2-type" evidence="13">
    <location>
        <begin position="412"/>
        <end position="439"/>
    </location>
</feature>
<feature type="domain" description="C2H2-type" evidence="13">
    <location>
        <begin position="272"/>
        <end position="299"/>
    </location>
</feature>
<name>A0AAJ8B3M3_LATCA</name>
<dbReference type="PANTHER" id="PTHR24399:SF23">
    <property type="entry name" value="C2H2-TYPE DOMAIN-CONTAINING PROTEIN"/>
    <property type="match status" value="1"/>
</dbReference>
<dbReference type="PROSITE" id="PS50157">
    <property type="entry name" value="ZINC_FINGER_C2H2_2"/>
    <property type="match status" value="16"/>
</dbReference>
<dbReference type="RefSeq" id="XP_050925326.1">
    <property type="nucleotide sequence ID" value="XM_051069369.1"/>
</dbReference>
<keyword evidence="8" id="KW-0238">DNA-binding</keyword>
<feature type="compositionally biased region" description="Basic and acidic residues" evidence="12">
    <location>
        <begin position="121"/>
        <end position="135"/>
    </location>
</feature>
<keyword evidence="10" id="KW-0539">Nucleus</keyword>
<feature type="domain" description="C2H2-type" evidence="13">
    <location>
        <begin position="384"/>
        <end position="411"/>
    </location>
</feature>
<protein>
    <submittedName>
        <fullName evidence="15">Zinc finger and SCAN domain-containing protein 2 isoform X15</fullName>
    </submittedName>
</protein>
<evidence type="ECO:0000256" key="8">
    <source>
        <dbReference type="ARBA" id="ARBA00023125"/>
    </source>
</evidence>
<feature type="compositionally biased region" description="Polar residues" evidence="12">
    <location>
        <begin position="634"/>
        <end position="651"/>
    </location>
</feature>
<evidence type="ECO:0000256" key="12">
    <source>
        <dbReference type="SAM" id="MobiDB-lite"/>
    </source>
</evidence>
<accession>A0AAJ8B3M3</accession>
<evidence type="ECO:0000256" key="11">
    <source>
        <dbReference type="PROSITE-ProRule" id="PRU00042"/>
    </source>
</evidence>
<dbReference type="FunFam" id="3.30.160.60:FF:000478">
    <property type="entry name" value="Zinc finger protein 133"/>
    <property type="match status" value="3"/>
</dbReference>
<feature type="compositionally biased region" description="Acidic residues" evidence="12">
    <location>
        <begin position="136"/>
        <end position="155"/>
    </location>
</feature>
<feature type="domain" description="C2H2-type" evidence="13">
    <location>
        <begin position="244"/>
        <end position="271"/>
    </location>
</feature>
<feature type="domain" description="C2H2-type" evidence="13">
    <location>
        <begin position="300"/>
        <end position="327"/>
    </location>
</feature>
<feature type="compositionally biased region" description="Basic and acidic residues" evidence="12">
    <location>
        <begin position="584"/>
        <end position="610"/>
    </location>
</feature>
<feature type="domain" description="C2H2-type" evidence="13">
    <location>
        <begin position="356"/>
        <end position="383"/>
    </location>
</feature>
<keyword evidence="5 11" id="KW-0863">Zinc-finger</keyword>
<dbReference type="GO" id="GO:0001227">
    <property type="term" value="F:DNA-binding transcription repressor activity, RNA polymerase II-specific"/>
    <property type="evidence" value="ECO:0007669"/>
    <property type="project" value="TreeGrafter"/>
</dbReference>
<dbReference type="InterPro" id="IPR036236">
    <property type="entry name" value="Znf_C2H2_sf"/>
</dbReference>
<gene>
    <name evidence="15" type="primary">LOC108889918</name>
</gene>
<evidence type="ECO:0000256" key="3">
    <source>
        <dbReference type="ARBA" id="ARBA00022723"/>
    </source>
</evidence>
<reference evidence="15" key="1">
    <citation type="submission" date="2025-08" db="UniProtKB">
        <authorList>
            <consortium name="RefSeq"/>
        </authorList>
    </citation>
    <scope>IDENTIFICATION</scope>
    <source>
        <tissue evidence="15">Brain</tissue>
    </source>
</reference>
<evidence type="ECO:0000256" key="5">
    <source>
        <dbReference type="ARBA" id="ARBA00022771"/>
    </source>
</evidence>
<dbReference type="FunFam" id="3.30.160.60:FF:001235">
    <property type="entry name" value="Si:ch211-119o8.6"/>
    <property type="match status" value="1"/>
</dbReference>
<keyword evidence="9" id="KW-0804">Transcription</keyword>
<dbReference type="Gene3D" id="3.30.160.60">
    <property type="entry name" value="Classic Zinc Finger"/>
    <property type="match status" value="17"/>
</dbReference>
<evidence type="ECO:0000256" key="10">
    <source>
        <dbReference type="ARBA" id="ARBA00023242"/>
    </source>
</evidence>
<feature type="domain" description="C2H2-type" evidence="13">
    <location>
        <begin position="328"/>
        <end position="355"/>
    </location>
</feature>
<dbReference type="FunFam" id="3.30.160.60:FF:001527">
    <property type="entry name" value="Zinc finger protein"/>
    <property type="match status" value="2"/>
</dbReference>
<feature type="domain" description="C2H2-type" evidence="13">
    <location>
        <begin position="934"/>
        <end position="965"/>
    </location>
</feature>
<evidence type="ECO:0000313" key="14">
    <source>
        <dbReference type="Proteomes" id="UP000694890"/>
    </source>
</evidence>
<dbReference type="PANTHER" id="PTHR24399">
    <property type="entry name" value="ZINC FINGER AND BTB DOMAIN-CONTAINING"/>
    <property type="match status" value="1"/>
</dbReference>
<comment type="subcellular location">
    <subcellularLocation>
        <location evidence="1">Nucleus</location>
    </subcellularLocation>
</comment>
<feature type="domain" description="C2H2-type" evidence="13">
    <location>
        <begin position="476"/>
        <end position="503"/>
    </location>
</feature>
<dbReference type="FunFam" id="3.30.160.60:FF:002343">
    <property type="entry name" value="Zinc finger protein 33A"/>
    <property type="match status" value="2"/>
</dbReference>
<keyword evidence="3" id="KW-0479">Metal-binding</keyword>
<evidence type="ECO:0000256" key="2">
    <source>
        <dbReference type="ARBA" id="ARBA00006991"/>
    </source>
</evidence>
<dbReference type="FunFam" id="3.30.160.60:FF:000624">
    <property type="entry name" value="zinc finger protein 697"/>
    <property type="match status" value="1"/>
</dbReference>
<dbReference type="FunFam" id="3.30.160.60:FF:001370">
    <property type="entry name" value="Zinc finger protein"/>
    <property type="match status" value="1"/>
</dbReference>
<feature type="compositionally biased region" description="Polar residues" evidence="12">
    <location>
        <begin position="76"/>
        <end position="85"/>
    </location>
</feature>
<dbReference type="GO" id="GO:0001817">
    <property type="term" value="P:regulation of cytokine production"/>
    <property type="evidence" value="ECO:0007669"/>
    <property type="project" value="TreeGrafter"/>
</dbReference>
<dbReference type="GO" id="GO:0002682">
    <property type="term" value="P:regulation of immune system process"/>
    <property type="evidence" value="ECO:0007669"/>
    <property type="project" value="TreeGrafter"/>
</dbReference>
<dbReference type="FunFam" id="3.30.160.60:FF:001325">
    <property type="entry name" value="zinc finger protein 200"/>
    <property type="match status" value="1"/>
</dbReference>
<dbReference type="GO" id="GO:0000978">
    <property type="term" value="F:RNA polymerase II cis-regulatory region sequence-specific DNA binding"/>
    <property type="evidence" value="ECO:0007669"/>
    <property type="project" value="TreeGrafter"/>
</dbReference>
<evidence type="ECO:0000256" key="6">
    <source>
        <dbReference type="ARBA" id="ARBA00022833"/>
    </source>
</evidence>
<evidence type="ECO:0000259" key="13">
    <source>
        <dbReference type="PROSITE" id="PS50157"/>
    </source>
</evidence>
<dbReference type="FunFam" id="3.30.160.60:FF:000100">
    <property type="entry name" value="Zinc finger 45-like"/>
    <property type="match status" value="2"/>
</dbReference>
<evidence type="ECO:0000256" key="7">
    <source>
        <dbReference type="ARBA" id="ARBA00023015"/>
    </source>
</evidence>
<dbReference type="AlphaFoldDB" id="A0AAJ8B3M3"/>
<dbReference type="PROSITE" id="PS00028">
    <property type="entry name" value="ZINC_FINGER_C2H2_1"/>
    <property type="match status" value="15"/>
</dbReference>
<dbReference type="GeneID" id="108889918"/>
<dbReference type="Pfam" id="PF00096">
    <property type="entry name" value="zf-C2H2"/>
    <property type="match status" value="11"/>
</dbReference>
<feature type="region of interest" description="Disordered" evidence="12">
    <location>
        <begin position="634"/>
        <end position="787"/>
    </location>
</feature>
<keyword evidence="7" id="KW-0805">Transcription regulation</keyword>
<dbReference type="GO" id="GO:0008270">
    <property type="term" value="F:zinc ion binding"/>
    <property type="evidence" value="ECO:0007669"/>
    <property type="project" value="UniProtKB-KW"/>
</dbReference>
<dbReference type="Proteomes" id="UP000694890">
    <property type="component" value="Linkage group LG3"/>
</dbReference>
<feature type="domain" description="C2H2-type" evidence="13">
    <location>
        <begin position="532"/>
        <end position="559"/>
    </location>
</feature>
<feature type="domain" description="C2H2-type" evidence="13">
    <location>
        <begin position="906"/>
        <end position="933"/>
    </location>
</feature>
<feature type="region of interest" description="Disordered" evidence="12">
    <location>
        <begin position="71"/>
        <end position="95"/>
    </location>
</feature>
<evidence type="ECO:0000256" key="9">
    <source>
        <dbReference type="ARBA" id="ARBA00023163"/>
    </source>
</evidence>
<feature type="domain" description="C2H2-type" evidence="13">
    <location>
        <begin position="188"/>
        <end position="215"/>
    </location>
</feature>
<keyword evidence="6" id="KW-0862">Zinc</keyword>